<dbReference type="Gene3D" id="2.30.22.10">
    <property type="entry name" value="Head domain of nucleotide exchange factor GrpE"/>
    <property type="match status" value="1"/>
</dbReference>
<sequence length="214" mass="23938">MAVCFLSLCGKKTIHLGILPTKLCRVRTRIGFSSTAAERRTTGDDCHNDDGDEEQSLNVTHVRMLEMKANKLEEQVRDLTQRYKRALADSDTVRRRTQKFVEDAKTFGIQSFCRDLVEVADLLDKAAEGVDVEGTQNLSEIKNKLQQVFAKHGLEKMSPVGGTYDPYQHQIVCHTPAEGFEPGTIATVKQDGYMLQGRTIRHARVGIAVKTQDS</sequence>
<dbReference type="EMBL" id="VFJC01000016">
    <property type="protein sequence ID" value="KAB5548830.1"/>
    <property type="molecule type" value="Genomic_DNA"/>
</dbReference>
<proteinExistence type="inferred from homology"/>
<dbReference type="GO" id="GO:0001405">
    <property type="term" value="C:PAM complex, Tim23 associated import motor"/>
    <property type="evidence" value="ECO:0007669"/>
    <property type="project" value="TreeGrafter"/>
</dbReference>
<dbReference type="PANTHER" id="PTHR21237:SF10">
    <property type="entry name" value="GRPE PROTEIN HOMOLOG 2, MITOCHONDRIAL"/>
    <property type="match status" value="1"/>
</dbReference>
<dbReference type="HAMAP" id="MF_01151">
    <property type="entry name" value="GrpE"/>
    <property type="match status" value="1"/>
</dbReference>
<accession>A0A5N5M174</accession>
<dbReference type="SUPFAM" id="SSF58014">
    <property type="entry name" value="Coiled-coil domain of nucleotide exchange factor GrpE"/>
    <property type="match status" value="1"/>
</dbReference>
<evidence type="ECO:0000313" key="5">
    <source>
        <dbReference type="EMBL" id="KAB5548830.1"/>
    </source>
</evidence>
<dbReference type="AlphaFoldDB" id="A0A5N5M174"/>
<dbReference type="OrthoDB" id="201635at2759"/>
<protein>
    <recommendedName>
        <fullName evidence="7">GrpE protein homolog</fullName>
    </recommendedName>
</protein>
<evidence type="ECO:0000256" key="1">
    <source>
        <dbReference type="ARBA" id="ARBA00009054"/>
    </source>
</evidence>
<dbReference type="InterPro" id="IPR000740">
    <property type="entry name" value="GrpE"/>
</dbReference>
<dbReference type="Pfam" id="PF01025">
    <property type="entry name" value="GrpE"/>
    <property type="match status" value="1"/>
</dbReference>
<dbReference type="SUPFAM" id="SSF51064">
    <property type="entry name" value="Head domain of nucleotide exchange factor GrpE"/>
    <property type="match status" value="1"/>
</dbReference>
<evidence type="ECO:0000256" key="2">
    <source>
        <dbReference type="ARBA" id="ARBA00023186"/>
    </source>
</evidence>
<dbReference type="GO" id="GO:0042803">
    <property type="term" value="F:protein homodimerization activity"/>
    <property type="evidence" value="ECO:0007669"/>
    <property type="project" value="InterPro"/>
</dbReference>
<evidence type="ECO:0000256" key="3">
    <source>
        <dbReference type="RuleBase" id="RU004478"/>
    </source>
</evidence>
<dbReference type="CDD" id="cd00446">
    <property type="entry name" value="GrpE"/>
    <property type="match status" value="1"/>
</dbReference>
<dbReference type="Gene3D" id="3.90.20.20">
    <property type="match status" value="1"/>
</dbReference>
<dbReference type="PANTHER" id="PTHR21237">
    <property type="entry name" value="GRPE PROTEIN"/>
    <property type="match status" value="1"/>
</dbReference>
<dbReference type="GO" id="GO:0006457">
    <property type="term" value="P:protein folding"/>
    <property type="evidence" value="ECO:0007669"/>
    <property type="project" value="InterPro"/>
</dbReference>
<dbReference type="GO" id="GO:0030150">
    <property type="term" value="P:protein import into mitochondrial matrix"/>
    <property type="evidence" value="ECO:0007669"/>
    <property type="project" value="TreeGrafter"/>
</dbReference>
<keyword evidence="4" id="KW-0175">Coiled coil</keyword>
<organism evidence="5 6">
    <name type="scientific">Pangasianodon hypophthalmus</name>
    <name type="common">Striped catfish</name>
    <name type="synonym">Helicophagus hypophthalmus</name>
    <dbReference type="NCBI Taxonomy" id="310915"/>
    <lineage>
        <taxon>Eukaryota</taxon>
        <taxon>Metazoa</taxon>
        <taxon>Chordata</taxon>
        <taxon>Craniata</taxon>
        <taxon>Vertebrata</taxon>
        <taxon>Euteleostomi</taxon>
        <taxon>Actinopterygii</taxon>
        <taxon>Neopterygii</taxon>
        <taxon>Teleostei</taxon>
        <taxon>Ostariophysi</taxon>
        <taxon>Siluriformes</taxon>
        <taxon>Pangasiidae</taxon>
        <taxon>Pangasianodon</taxon>
    </lineage>
</organism>
<dbReference type="GO" id="GO:0000774">
    <property type="term" value="F:adenyl-nucleotide exchange factor activity"/>
    <property type="evidence" value="ECO:0007669"/>
    <property type="project" value="InterPro"/>
</dbReference>
<dbReference type="PRINTS" id="PR00773">
    <property type="entry name" value="GRPEPROTEIN"/>
</dbReference>
<dbReference type="GO" id="GO:0051082">
    <property type="term" value="F:unfolded protein binding"/>
    <property type="evidence" value="ECO:0007669"/>
    <property type="project" value="TreeGrafter"/>
</dbReference>
<evidence type="ECO:0008006" key="7">
    <source>
        <dbReference type="Google" id="ProtNLM"/>
    </source>
</evidence>
<name>A0A5N5M174_PANHP</name>
<comment type="similarity">
    <text evidence="1 3">Belongs to the GrpE family.</text>
</comment>
<dbReference type="InterPro" id="IPR013805">
    <property type="entry name" value="GrpE_CC"/>
</dbReference>
<dbReference type="GO" id="GO:0051087">
    <property type="term" value="F:protein-folding chaperone binding"/>
    <property type="evidence" value="ECO:0007669"/>
    <property type="project" value="InterPro"/>
</dbReference>
<reference evidence="5 6" key="1">
    <citation type="submission" date="2019-06" db="EMBL/GenBank/DDBJ databases">
        <title>A chromosome-scale genome assembly of the striped catfish, Pangasianodon hypophthalmus.</title>
        <authorList>
            <person name="Wen M."/>
            <person name="Zahm M."/>
            <person name="Roques C."/>
            <person name="Cabau C."/>
            <person name="Klopp C."/>
            <person name="Donnadieu C."/>
            <person name="Jouanno E."/>
            <person name="Avarre J.-C."/>
            <person name="Campet M."/>
            <person name="Ha T.T.T."/>
            <person name="Dugue R."/>
            <person name="Lampietro C."/>
            <person name="Louis A."/>
            <person name="Herpin A."/>
            <person name="Echchiki A."/>
            <person name="Berthelot C."/>
            <person name="Parey E."/>
            <person name="Roest-Crollius H."/>
            <person name="Braasch I."/>
            <person name="Postlethwait J."/>
            <person name="Bobe J."/>
            <person name="Montfort J."/>
            <person name="Bouchez O."/>
            <person name="Begum T."/>
            <person name="Schartl M."/>
            <person name="Guiguen Y."/>
        </authorList>
    </citation>
    <scope>NUCLEOTIDE SEQUENCE [LARGE SCALE GENOMIC DNA]</scope>
    <source>
        <strain evidence="5 6">Indonesia</strain>
        <tissue evidence="5">Blood</tissue>
    </source>
</reference>
<dbReference type="Proteomes" id="UP000327468">
    <property type="component" value="Chromosome 15"/>
</dbReference>
<keyword evidence="6" id="KW-1185">Reference proteome</keyword>
<keyword evidence="2" id="KW-0143">Chaperone</keyword>
<gene>
    <name evidence="5" type="ORF">PHYPO_G00060150</name>
</gene>
<feature type="coiled-coil region" evidence="4">
    <location>
        <begin position="62"/>
        <end position="89"/>
    </location>
</feature>
<evidence type="ECO:0000256" key="4">
    <source>
        <dbReference type="SAM" id="Coils"/>
    </source>
</evidence>
<evidence type="ECO:0000313" key="6">
    <source>
        <dbReference type="Proteomes" id="UP000327468"/>
    </source>
</evidence>
<dbReference type="InterPro" id="IPR009012">
    <property type="entry name" value="GrpE_head"/>
</dbReference>
<comment type="caution">
    <text evidence="5">The sequence shown here is derived from an EMBL/GenBank/DDBJ whole genome shotgun (WGS) entry which is preliminary data.</text>
</comment>